<feature type="transmembrane region" description="Helical" evidence="1">
    <location>
        <begin position="164"/>
        <end position="187"/>
    </location>
</feature>
<feature type="domain" description="EAL" evidence="2">
    <location>
        <begin position="388"/>
        <end position="640"/>
    </location>
</feature>
<dbReference type="InterPro" id="IPR029787">
    <property type="entry name" value="Nucleotide_cyclase"/>
</dbReference>
<dbReference type="PANTHER" id="PTHR44757">
    <property type="entry name" value="DIGUANYLATE CYCLASE DGCP"/>
    <property type="match status" value="1"/>
</dbReference>
<dbReference type="CDD" id="cd01948">
    <property type="entry name" value="EAL"/>
    <property type="match status" value="1"/>
</dbReference>
<sequence length="640" mass="73033">SKERAKKYSFTRTSLIGNWGLVYARPNSNISSLLALEGKRVAVMKNNIHDTAFRKLVEKFDLKVEIVALDNFRDVMKSVQTKEVDAGVANRLFGVVNADKYDLVETGIVFNPINIHYASQGKNHISLLNAIDQQLSDYKTDKDSVYFSAIRHWMNIDKREPFPLWLIWLAIGLFSVIILMLGLTMLLRRQVASRTKELQSEVNEKRLVQRRLNSLAYYDSLTKLPNRVSFLESLNKIISHAQRNNTKIAVLFIDIDRFKTVNDSLGHDAGDRLIIEIAKRLQACLRNEDIISRFGGDEFIALLDDINNLDNIQHVTQRMLNSLNAPINIDEAEIYSSVCIGIALYPDDDAKGKNILKYADAAMYHAKEQGGNNYQFYNEKLTQRVQNRLSLETRMQHALERDEFKLYYQPIFNLKTQQIMGVEALIRWQDPEQGIITPDEFIPIAEETGLIVPIGEWVIEEACKQVHEWRSLGYQKLLLAVNISSRQFDNNKLYTTVTSAIKNSGINSQQLELEITERMFLNISKNVRETLNKLTAEGVNLSIDDFGTGYSSLSYLKKLPINTLKIDRSFITGIPTDKDDIQIASTIVTMAHGLNLDVVAEGIETKEQLDYLKILKCQRGQGYYLSRPQPANKISNLLMK</sequence>
<dbReference type="InterPro" id="IPR000160">
    <property type="entry name" value="GGDEF_dom"/>
</dbReference>
<dbReference type="PROSITE" id="PS50883">
    <property type="entry name" value="EAL"/>
    <property type="match status" value="1"/>
</dbReference>
<dbReference type="CDD" id="cd01949">
    <property type="entry name" value="GGDEF"/>
    <property type="match status" value="1"/>
</dbReference>
<name>A0A3B1ADT8_9ZZZZ</name>
<reference evidence="4" key="1">
    <citation type="submission" date="2018-06" db="EMBL/GenBank/DDBJ databases">
        <authorList>
            <person name="Zhirakovskaya E."/>
        </authorList>
    </citation>
    <scope>NUCLEOTIDE SEQUENCE</scope>
</reference>
<dbReference type="InterPro" id="IPR035919">
    <property type="entry name" value="EAL_sf"/>
</dbReference>
<dbReference type="InterPro" id="IPR052155">
    <property type="entry name" value="Biofilm_reg_signaling"/>
</dbReference>
<evidence type="ECO:0000256" key="1">
    <source>
        <dbReference type="SAM" id="Phobius"/>
    </source>
</evidence>
<dbReference type="PROSITE" id="PS50887">
    <property type="entry name" value="GGDEF"/>
    <property type="match status" value="1"/>
</dbReference>
<dbReference type="InterPro" id="IPR015168">
    <property type="entry name" value="SsuA/THI5"/>
</dbReference>
<evidence type="ECO:0000259" key="2">
    <source>
        <dbReference type="PROSITE" id="PS50883"/>
    </source>
</evidence>
<proteinExistence type="predicted"/>
<evidence type="ECO:0000259" key="3">
    <source>
        <dbReference type="PROSITE" id="PS50887"/>
    </source>
</evidence>
<dbReference type="FunFam" id="3.20.20.450:FF:000001">
    <property type="entry name" value="Cyclic di-GMP phosphodiesterase yahA"/>
    <property type="match status" value="1"/>
</dbReference>
<dbReference type="NCBIfam" id="TIGR00254">
    <property type="entry name" value="GGDEF"/>
    <property type="match status" value="1"/>
</dbReference>
<dbReference type="EMBL" id="UOFT01000065">
    <property type="protein sequence ID" value="VAW98122.1"/>
    <property type="molecule type" value="Genomic_DNA"/>
</dbReference>
<dbReference type="SUPFAM" id="SSF141868">
    <property type="entry name" value="EAL domain-like"/>
    <property type="match status" value="1"/>
</dbReference>
<keyword evidence="1" id="KW-1133">Transmembrane helix</keyword>
<dbReference type="InterPro" id="IPR043128">
    <property type="entry name" value="Rev_trsase/Diguanyl_cyclase"/>
</dbReference>
<dbReference type="Gene3D" id="3.30.70.270">
    <property type="match status" value="1"/>
</dbReference>
<organism evidence="4">
    <name type="scientific">hydrothermal vent metagenome</name>
    <dbReference type="NCBI Taxonomy" id="652676"/>
    <lineage>
        <taxon>unclassified sequences</taxon>
        <taxon>metagenomes</taxon>
        <taxon>ecological metagenomes</taxon>
    </lineage>
</organism>
<dbReference type="Pfam" id="PF09084">
    <property type="entry name" value="NMT1"/>
    <property type="match status" value="1"/>
</dbReference>
<dbReference type="InterPro" id="IPR001633">
    <property type="entry name" value="EAL_dom"/>
</dbReference>
<gene>
    <name evidence="4" type="ORF">MNBD_GAMMA23-1</name>
</gene>
<dbReference type="SMART" id="SM00052">
    <property type="entry name" value="EAL"/>
    <property type="match status" value="1"/>
</dbReference>
<dbReference type="AlphaFoldDB" id="A0A3B1ADT8"/>
<keyword evidence="1" id="KW-0812">Transmembrane</keyword>
<dbReference type="Gene3D" id="3.20.20.450">
    <property type="entry name" value="EAL domain"/>
    <property type="match status" value="1"/>
</dbReference>
<dbReference type="FunFam" id="3.30.70.270:FF:000001">
    <property type="entry name" value="Diguanylate cyclase domain protein"/>
    <property type="match status" value="1"/>
</dbReference>
<accession>A0A3B1ADT8</accession>
<dbReference type="SUPFAM" id="SSF53850">
    <property type="entry name" value="Periplasmic binding protein-like II"/>
    <property type="match status" value="1"/>
</dbReference>
<evidence type="ECO:0000313" key="4">
    <source>
        <dbReference type="EMBL" id="VAW98122.1"/>
    </source>
</evidence>
<feature type="domain" description="GGDEF" evidence="3">
    <location>
        <begin position="246"/>
        <end position="379"/>
    </location>
</feature>
<dbReference type="SMART" id="SM00267">
    <property type="entry name" value="GGDEF"/>
    <property type="match status" value="1"/>
</dbReference>
<dbReference type="Pfam" id="PF00563">
    <property type="entry name" value="EAL"/>
    <property type="match status" value="1"/>
</dbReference>
<protein>
    <submittedName>
        <fullName evidence="4">Diguanylate cyclase/phosphodiesterase (GGDEF &amp; EAL domains) with PAS/PAC sensor(S)</fullName>
    </submittedName>
</protein>
<keyword evidence="1" id="KW-0472">Membrane</keyword>
<dbReference type="Gene3D" id="3.40.190.10">
    <property type="entry name" value="Periplasmic binding protein-like II"/>
    <property type="match status" value="1"/>
</dbReference>
<dbReference type="Pfam" id="PF00990">
    <property type="entry name" value="GGDEF"/>
    <property type="match status" value="1"/>
</dbReference>
<dbReference type="PANTHER" id="PTHR44757:SF2">
    <property type="entry name" value="BIOFILM ARCHITECTURE MAINTENANCE PROTEIN MBAA"/>
    <property type="match status" value="1"/>
</dbReference>
<dbReference type="SUPFAM" id="SSF55073">
    <property type="entry name" value="Nucleotide cyclase"/>
    <property type="match status" value="1"/>
</dbReference>
<feature type="non-terminal residue" evidence="4">
    <location>
        <position position="1"/>
    </location>
</feature>